<name>A0A173RHF7_9FIRM</name>
<dbReference type="AlphaFoldDB" id="A0A173RHF7"/>
<dbReference type="RefSeq" id="WP_055213552.1">
    <property type="nucleotide sequence ID" value="NZ_CYXO01000002.1"/>
</dbReference>
<gene>
    <name evidence="1" type="ORF">ERS852573_00470</name>
</gene>
<accession>A0A173RHF7</accession>
<organism evidence="1">
    <name type="scientific">Dorea longicatena</name>
    <dbReference type="NCBI Taxonomy" id="88431"/>
    <lineage>
        <taxon>Bacteria</taxon>
        <taxon>Bacillati</taxon>
        <taxon>Bacillota</taxon>
        <taxon>Clostridia</taxon>
        <taxon>Lachnospirales</taxon>
        <taxon>Lachnospiraceae</taxon>
        <taxon>Dorea</taxon>
    </lineage>
</organism>
<reference evidence="1" key="1">
    <citation type="submission" date="2015-09" db="EMBL/GenBank/DDBJ databases">
        <authorList>
            <consortium name="Pathogen Informatics"/>
        </authorList>
    </citation>
    <scope>NUCLEOTIDE SEQUENCE [LARGE SCALE GENOMIC DNA]</scope>
    <source>
        <strain evidence="1">2789STDY5834961</strain>
    </source>
</reference>
<evidence type="ECO:0000313" key="1">
    <source>
        <dbReference type="EMBL" id="CUM77291.1"/>
    </source>
</evidence>
<dbReference type="EMBL" id="CYXO01000002">
    <property type="protein sequence ID" value="CUM77291.1"/>
    <property type="molecule type" value="Genomic_DNA"/>
</dbReference>
<proteinExistence type="predicted"/>
<dbReference type="Proteomes" id="UP000095597">
    <property type="component" value="Unassembled WGS sequence"/>
</dbReference>
<sequence>MIDDDKRRETARRLRAAAEQADPAVGVSELEIFCILDVDMGGERGFANRQDVLRLADLIDRPARQGSEKGDER</sequence>
<protein>
    <submittedName>
        <fullName evidence="1">Uncharacterized protein</fullName>
    </submittedName>
</protein>